<dbReference type="NCBIfam" id="TIGR03506">
    <property type="entry name" value="FlgEFG_subfam"/>
    <property type="match status" value="2"/>
</dbReference>
<dbReference type="Pfam" id="PF22692">
    <property type="entry name" value="LlgE_F_G_D1"/>
    <property type="match status" value="1"/>
</dbReference>
<evidence type="ECO:0000256" key="3">
    <source>
        <dbReference type="ARBA" id="ARBA00017948"/>
    </source>
</evidence>
<dbReference type="PANTHER" id="PTHR30435:SF19">
    <property type="entry name" value="FLAGELLAR BASAL-BODY ROD PROTEIN FLGG"/>
    <property type="match status" value="1"/>
</dbReference>
<dbReference type="InterPro" id="IPR001444">
    <property type="entry name" value="Flag_bb_rod_N"/>
</dbReference>
<dbReference type="InterPro" id="IPR053967">
    <property type="entry name" value="LlgE_F_G-like_D1"/>
</dbReference>
<feature type="domain" description="Flagellar hook protein FlgE/F/G-like D1" evidence="11">
    <location>
        <begin position="96"/>
        <end position="158"/>
    </location>
</feature>
<evidence type="ECO:0000256" key="4">
    <source>
        <dbReference type="ARBA" id="ARBA00023143"/>
    </source>
</evidence>
<name>A0A2S9GVS0_9BURK</name>
<dbReference type="AlphaFoldDB" id="A0A2S9GVS0"/>
<dbReference type="InterPro" id="IPR012834">
    <property type="entry name" value="FlgG_G_neg"/>
</dbReference>
<dbReference type="Proteomes" id="UP000237839">
    <property type="component" value="Unassembled WGS sequence"/>
</dbReference>
<dbReference type="Pfam" id="PF00460">
    <property type="entry name" value="Flg_bb_rod"/>
    <property type="match status" value="1"/>
</dbReference>
<evidence type="ECO:0000313" key="12">
    <source>
        <dbReference type="EMBL" id="PRC91825.1"/>
    </source>
</evidence>
<dbReference type="EMBL" id="PUGF01000018">
    <property type="protein sequence ID" value="PRC91825.1"/>
    <property type="molecule type" value="Genomic_DNA"/>
</dbReference>
<comment type="caution">
    <text evidence="12">The sequence shown here is derived from an EMBL/GenBank/DDBJ whole genome shotgun (WGS) entry which is preliminary data.</text>
</comment>
<dbReference type="OrthoDB" id="9804559at2"/>
<dbReference type="GO" id="GO:0009426">
    <property type="term" value="C:bacterial-type flagellum basal body, distal rod"/>
    <property type="evidence" value="ECO:0007669"/>
    <property type="project" value="UniProtKB-UniRule"/>
</dbReference>
<organism evidence="12 13">
    <name type="scientific">Solimicrobium silvestre</name>
    <dbReference type="NCBI Taxonomy" id="2099400"/>
    <lineage>
        <taxon>Bacteria</taxon>
        <taxon>Pseudomonadati</taxon>
        <taxon>Pseudomonadota</taxon>
        <taxon>Betaproteobacteria</taxon>
        <taxon>Burkholderiales</taxon>
        <taxon>Oxalobacteraceae</taxon>
        <taxon>Solimicrobium</taxon>
    </lineage>
</organism>
<dbReference type="GO" id="GO:0071978">
    <property type="term" value="P:bacterial-type flagellum-dependent swarming motility"/>
    <property type="evidence" value="ECO:0007669"/>
    <property type="project" value="TreeGrafter"/>
</dbReference>
<proteinExistence type="inferred from homology"/>
<dbReference type="InterPro" id="IPR010930">
    <property type="entry name" value="Flg_bb/hook_C_dom"/>
</dbReference>
<dbReference type="SUPFAM" id="SSF117143">
    <property type="entry name" value="Flagellar hook protein flgE"/>
    <property type="match status" value="1"/>
</dbReference>
<keyword evidence="13" id="KW-1185">Reference proteome</keyword>
<evidence type="ECO:0000259" key="9">
    <source>
        <dbReference type="Pfam" id="PF00460"/>
    </source>
</evidence>
<dbReference type="RefSeq" id="WP_105533133.1">
    <property type="nucleotide sequence ID" value="NZ_PUGF01000018.1"/>
</dbReference>
<keyword evidence="12" id="KW-0966">Cell projection</keyword>
<evidence type="ECO:0000313" key="13">
    <source>
        <dbReference type="Proteomes" id="UP000237839"/>
    </source>
</evidence>
<keyword evidence="4 8" id="KW-0975">Bacterial flagellum</keyword>
<evidence type="ECO:0000256" key="8">
    <source>
        <dbReference type="RuleBase" id="RU362116"/>
    </source>
</evidence>
<evidence type="ECO:0000256" key="7">
    <source>
        <dbReference type="NCBIfam" id="TIGR02488"/>
    </source>
</evidence>
<dbReference type="InterPro" id="IPR019776">
    <property type="entry name" value="Flagellar_basal_body_rod_CS"/>
</dbReference>
<comment type="similarity">
    <text evidence="2 8">Belongs to the flagella basal body rod proteins family.</text>
</comment>
<dbReference type="PROSITE" id="PS00588">
    <property type="entry name" value="FLAGELLA_BB_ROD"/>
    <property type="match status" value="1"/>
</dbReference>
<feature type="domain" description="Flagellar basal body rod protein N-terminal" evidence="9">
    <location>
        <begin position="7"/>
        <end position="35"/>
    </location>
</feature>
<comment type="subcellular location">
    <subcellularLocation>
        <location evidence="1 8">Bacterial flagellum basal body</location>
    </subcellularLocation>
</comment>
<comment type="subunit">
    <text evidence="5 8">The basal body constitutes a major portion of the flagellar organelle and consists of four rings (L,P,S, and M) mounted on a central rod. The rod consists of about 26 subunits of FlgG in the distal portion, and FlgB, FlgC and FlgF are thought to build up the proximal portion of the rod with about 6 subunits each.</text>
</comment>
<gene>
    <name evidence="12" type="ORF">S2091_3381</name>
</gene>
<evidence type="ECO:0000256" key="6">
    <source>
        <dbReference type="ARBA" id="ARBA00032912"/>
    </source>
</evidence>
<keyword evidence="12" id="KW-0282">Flagellum</keyword>
<evidence type="ECO:0000259" key="11">
    <source>
        <dbReference type="Pfam" id="PF22692"/>
    </source>
</evidence>
<dbReference type="Pfam" id="PF06429">
    <property type="entry name" value="Flg_bbr_C"/>
    <property type="match status" value="1"/>
</dbReference>
<accession>A0A2S9GVS0</accession>
<evidence type="ECO:0000256" key="5">
    <source>
        <dbReference type="ARBA" id="ARBA00025933"/>
    </source>
</evidence>
<evidence type="ECO:0000256" key="1">
    <source>
        <dbReference type="ARBA" id="ARBA00004117"/>
    </source>
</evidence>
<dbReference type="InterPro" id="IPR020013">
    <property type="entry name" value="Flagellar_FlgE/F/G"/>
</dbReference>
<sequence>MIRSLWIAKTGMDAQQTSMDVIANNLANVSTTGFKGTRVIFEDLLYQTIRQPGAQSTQQTQLPSGLQVGLGVRPIATERIFTQGNPQMTGNAQDVAINGNGFFQVLMPDGSTAYTRDGSFQLDNQGQLVTASGYPIQPALTIPATATSLTIGSDGVVTITQPNSQLPVQIGALQLATFVNPAGLDSIGENLYLETGSSGNANTTVPGLNGSGTLMQNYVEGSNVNVATELVNMIQTQRSYEMNSQAITTSNQMLQRLVTMAQS</sequence>
<reference evidence="12 13" key="1">
    <citation type="submission" date="2018-02" db="EMBL/GenBank/DDBJ databases">
        <title>Solimicrobium silvestre gen. nov., sp. nov., isolated from alpine forest soil.</title>
        <authorList>
            <person name="Margesin R."/>
            <person name="Albuquerque L."/>
            <person name="Zhang D.-C."/>
            <person name="Froufe H.J.C."/>
            <person name="Severino R."/>
            <person name="Roxo I."/>
            <person name="Egas C."/>
            <person name="Da Costa M.S."/>
        </authorList>
    </citation>
    <scope>NUCLEOTIDE SEQUENCE [LARGE SCALE GENOMIC DNA]</scope>
    <source>
        <strain evidence="12 13">S20-91</strain>
    </source>
</reference>
<evidence type="ECO:0000256" key="2">
    <source>
        <dbReference type="ARBA" id="ARBA00009677"/>
    </source>
</evidence>
<dbReference type="InterPro" id="IPR037925">
    <property type="entry name" value="FlgE/F/G-like"/>
</dbReference>
<protein>
    <recommendedName>
        <fullName evidence="3 7">Flagellar basal-body rod protein FlgG</fullName>
    </recommendedName>
    <alternativeName>
        <fullName evidence="6 8">Distal rod protein</fullName>
    </alternativeName>
</protein>
<evidence type="ECO:0000259" key="10">
    <source>
        <dbReference type="Pfam" id="PF06429"/>
    </source>
</evidence>
<keyword evidence="12" id="KW-0969">Cilium</keyword>
<dbReference type="PANTHER" id="PTHR30435">
    <property type="entry name" value="FLAGELLAR PROTEIN"/>
    <property type="match status" value="1"/>
</dbReference>
<dbReference type="NCBIfam" id="TIGR02488">
    <property type="entry name" value="flgG_G_neg"/>
    <property type="match status" value="1"/>
</dbReference>
<feature type="domain" description="Flagellar basal-body/hook protein C-terminal" evidence="10">
    <location>
        <begin position="215"/>
        <end position="259"/>
    </location>
</feature>